<keyword evidence="3" id="KW-1185">Reference proteome</keyword>
<dbReference type="InterPro" id="IPR012337">
    <property type="entry name" value="RNaseH-like_sf"/>
</dbReference>
<feature type="compositionally biased region" description="Basic and acidic residues" evidence="1">
    <location>
        <begin position="228"/>
        <end position="239"/>
    </location>
</feature>
<dbReference type="WBParaSite" id="TMUE_1000005003.1">
    <property type="protein sequence ID" value="TMUE_1000005003.1"/>
    <property type="gene ID" value="WBGene00299170"/>
</dbReference>
<sequence length="275" mass="30797">MQRGFPVKTGYECISELGDILTSLYGPEPTSNAVIRLLDNYVMTTMRQKRTACMVIMQLILDNDTAFRNRIFAEFATRCGVRIRYRCAYAPSGNGITERCHRTVKVIAARKGCSIPEAVYLHNITPRDGSTVSSAPAGVVYKYTMRVRGIDLCPEEDQPVEATYAVGDEVWVKPPGGRCDTTYHQGLVTGVISRQAVEVDGTPRHVRDLRRRAPGDESSGNRPQIDNQDDKPIVADPRRIVTRTTLPDADQRNTTGALRRFSRHRRARAHRCCDS</sequence>
<evidence type="ECO:0000313" key="4">
    <source>
        <dbReference type="WBParaSite" id="TMUE_1000005003.1"/>
    </source>
</evidence>
<organism evidence="3 4">
    <name type="scientific">Trichuris muris</name>
    <name type="common">Mouse whipworm</name>
    <dbReference type="NCBI Taxonomy" id="70415"/>
    <lineage>
        <taxon>Eukaryota</taxon>
        <taxon>Metazoa</taxon>
        <taxon>Ecdysozoa</taxon>
        <taxon>Nematoda</taxon>
        <taxon>Enoplea</taxon>
        <taxon>Dorylaimia</taxon>
        <taxon>Trichinellida</taxon>
        <taxon>Trichuridae</taxon>
        <taxon>Trichuris</taxon>
    </lineage>
</organism>
<dbReference type="Proteomes" id="UP000046395">
    <property type="component" value="Unassembled WGS sequence"/>
</dbReference>
<dbReference type="GO" id="GO:0003676">
    <property type="term" value="F:nucleic acid binding"/>
    <property type="evidence" value="ECO:0007669"/>
    <property type="project" value="InterPro"/>
</dbReference>
<name>A0A5S6QCQ1_TRIMR</name>
<evidence type="ECO:0000256" key="1">
    <source>
        <dbReference type="SAM" id="MobiDB-lite"/>
    </source>
</evidence>
<evidence type="ECO:0000259" key="2">
    <source>
        <dbReference type="PROSITE" id="PS50994"/>
    </source>
</evidence>
<feature type="domain" description="Integrase catalytic" evidence="2">
    <location>
        <begin position="57"/>
        <end position="105"/>
    </location>
</feature>
<dbReference type="PROSITE" id="PS50994">
    <property type="entry name" value="INTEGRASE"/>
    <property type="match status" value="1"/>
</dbReference>
<dbReference type="SUPFAM" id="SSF53098">
    <property type="entry name" value="Ribonuclease H-like"/>
    <property type="match status" value="1"/>
</dbReference>
<dbReference type="STRING" id="70415.A0A5S6QCQ1"/>
<feature type="compositionally biased region" description="Basic and acidic residues" evidence="1">
    <location>
        <begin position="205"/>
        <end position="215"/>
    </location>
</feature>
<proteinExistence type="predicted"/>
<dbReference type="InterPro" id="IPR036397">
    <property type="entry name" value="RNaseH_sf"/>
</dbReference>
<dbReference type="AlphaFoldDB" id="A0A5S6QCQ1"/>
<feature type="region of interest" description="Disordered" evidence="1">
    <location>
        <begin position="205"/>
        <end position="254"/>
    </location>
</feature>
<protein>
    <submittedName>
        <fullName evidence="4">Integrase catalytic domain-containing protein</fullName>
    </submittedName>
</protein>
<dbReference type="InterPro" id="IPR001584">
    <property type="entry name" value="Integrase_cat-core"/>
</dbReference>
<evidence type="ECO:0000313" key="3">
    <source>
        <dbReference type="Proteomes" id="UP000046395"/>
    </source>
</evidence>
<dbReference type="Gene3D" id="3.30.420.10">
    <property type="entry name" value="Ribonuclease H-like superfamily/Ribonuclease H"/>
    <property type="match status" value="1"/>
</dbReference>
<accession>A0A5S6QCQ1</accession>
<dbReference type="GO" id="GO:0015074">
    <property type="term" value="P:DNA integration"/>
    <property type="evidence" value="ECO:0007669"/>
    <property type="project" value="InterPro"/>
</dbReference>
<reference evidence="4" key="1">
    <citation type="submission" date="2019-12" db="UniProtKB">
        <authorList>
            <consortium name="WormBaseParasite"/>
        </authorList>
    </citation>
    <scope>IDENTIFICATION</scope>
</reference>